<organism evidence="2 3">
    <name type="scientific">Corynespora cassiicola Philippines</name>
    <dbReference type="NCBI Taxonomy" id="1448308"/>
    <lineage>
        <taxon>Eukaryota</taxon>
        <taxon>Fungi</taxon>
        <taxon>Dikarya</taxon>
        <taxon>Ascomycota</taxon>
        <taxon>Pezizomycotina</taxon>
        <taxon>Dothideomycetes</taxon>
        <taxon>Pleosporomycetidae</taxon>
        <taxon>Pleosporales</taxon>
        <taxon>Corynesporascaceae</taxon>
        <taxon>Corynespora</taxon>
    </lineage>
</organism>
<evidence type="ECO:0000256" key="1">
    <source>
        <dbReference type="SAM" id="MobiDB-lite"/>
    </source>
</evidence>
<proteinExistence type="predicted"/>
<name>A0A2T2NRT4_CORCC</name>
<feature type="compositionally biased region" description="Acidic residues" evidence="1">
    <location>
        <begin position="368"/>
        <end position="387"/>
    </location>
</feature>
<dbReference type="InterPro" id="IPR014839">
    <property type="entry name" value="Crt10"/>
</dbReference>
<dbReference type="AlphaFoldDB" id="A0A2T2NRT4"/>
<reference evidence="2 3" key="1">
    <citation type="journal article" date="2018" name="Front. Microbiol.">
        <title>Genome-Wide Analysis of Corynespora cassiicola Leaf Fall Disease Putative Effectors.</title>
        <authorList>
            <person name="Lopez D."/>
            <person name="Ribeiro S."/>
            <person name="Label P."/>
            <person name="Fumanal B."/>
            <person name="Venisse J.S."/>
            <person name="Kohler A."/>
            <person name="de Oliveira R.R."/>
            <person name="Labutti K."/>
            <person name="Lipzen A."/>
            <person name="Lail K."/>
            <person name="Bauer D."/>
            <person name="Ohm R.A."/>
            <person name="Barry K.W."/>
            <person name="Spatafora J."/>
            <person name="Grigoriev I.V."/>
            <person name="Martin F.M."/>
            <person name="Pujade-Renaud V."/>
        </authorList>
    </citation>
    <scope>NUCLEOTIDE SEQUENCE [LARGE SCALE GENOMIC DNA]</scope>
    <source>
        <strain evidence="2 3">Philippines</strain>
    </source>
</reference>
<sequence>MKLWRCNLTAFAPESNLYMVANGIDIYVYQPTFPNQAASHERLALIIRTPVTSLDLKGTIDPNTPHSINRIAVEFLGQEEIAIVVCDDGDAIGYRVVDIQREIDQRQGEGLSRIDPILNPAKLRVLLHRNVGLSAWGIAVHREARLIAISANTHNVTVFAFALTPHSGARTSTWFAEADDADFPHPRQRDHVITLHGTHNIPSVSFNNTGTDKSGRWLYSSAIDGRTQLWDLHSPQVPVKTFEIGRCAGTDSQLEAPRQCSCLDSRSVPHAAWATLVLDPTCFHDASSYKEAFGTREDFKIPTTIADISCSRSAYTTLACVSLEPPSVQLPGTYDIESSEQDGVLMYSPSIVLGESSEDSGTGMAYSDVDEATNNDGSDNETEHSDDDAIEVDGVDAAPAVITPSANSALQTPMEFEDDESDESDLSPNEWLVEFPSDVTSTTTIYPFAGGSVPVAPQTKRWYFQASPGHEGLNLLQNDPIIIVTKEEIALLQPYRTYPIIAFHNPIFNNTFNPFMQDPNRHCFVEQIMELGIFIVASPGGKAGVFRLTKLEDEGVNQPLYSFRMDYLLGLPERLDGIALAPVQDPPVGENEPNEEDGRTRNRKWRFLMYYHDHKILSYEFSRRTLDRAPSLEDLVV</sequence>
<dbReference type="EMBL" id="KZ678134">
    <property type="protein sequence ID" value="PSN68152.1"/>
    <property type="molecule type" value="Genomic_DNA"/>
</dbReference>
<gene>
    <name evidence="2" type="ORF">BS50DRAFT_587359</name>
</gene>
<dbReference type="InterPro" id="IPR036322">
    <property type="entry name" value="WD40_repeat_dom_sf"/>
</dbReference>
<evidence type="ECO:0008006" key="4">
    <source>
        <dbReference type="Google" id="ProtNLM"/>
    </source>
</evidence>
<dbReference type="SUPFAM" id="SSF50978">
    <property type="entry name" value="WD40 repeat-like"/>
    <property type="match status" value="1"/>
</dbReference>
<feature type="region of interest" description="Disordered" evidence="1">
    <location>
        <begin position="356"/>
        <end position="387"/>
    </location>
</feature>
<dbReference type="OrthoDB" id="5591786at2759"/>
<accession>A0A2T2NRT4</accession>
<feature type="compositionally biased region" description="Acidic residues" evidence="1">
    <location>
        <begin position="415"/>
        <end position="425"/>
    </location>
</feature>
<dbReference type="STRING" id="1448308.A0A2T2NRT4"/>
<protein>
    <recommendedName>
        <fullName evidence="4">WD40 repeat-like protein</fullName>
    </recommendedName>
</protein>
<feature type="region of interest" description="Disordered" evidence="1">
    <location>
        <begin position="404"/>
        <end position="427"/>
    </location>
</feature>
<evidence type="ECO:0000313" key="2">
    <source>
        <dbReference type="EMBL" id="PSN68152.1"/>
    </source>
</evidence>
<dbReference type="Proteomes" id="UP000240883">
    <property type="component" value="Unassembled WGS sequence"/>
</dbReference>
<dbReference type="Pfam" id="PF08728">
    <property type="entry name" value="CRT10"/>
    <property type="match status" value="2"/>
</dbReference>
<keyword evidence="3" id="KW-1185">Reference proteome</keyword>
<evidence type="ECO:0000313" key="3">
    <source>
        <dbReference type="Proteomes" id="UP000240883"/>
    </source>
</evidence>